<organism evidence="6 7">
    <name type="scientific">Nonomuraea montanisoli</name>
    <dbReference type="NCBI Taxonomy" id="2741721"/>
    <lineage>
        <taxon>Bacteria</taxon>
        <taxon>Bacillati</taxon>
        <taxon>Actinomycetota</taxon>
        <taxon>Actinomycetes</taxon>
        <taxon>Streptosporangiales</taxon>
        <taxon>Streptosporangiaceae</taxon>
        <taxon>Nonomuraea</taxon>
    </lineage>
</organism>
<dbReference type="Pfam" id="PF11999">
    <property type="entry name" value="Ice_binding"/>
    <property type="match status" value="1"/>
</dbReference>
<dbReference type="InterPro" id="IPR025141">
    <property type="entry name" value="DUF4082"/>
</dbReference>
<feature type="domain" description="Bacterial Ig-like" evidence="5">
    <location>
        <begin position="228"/>
        <end position="319"/>
    </location>
</feature>
<gene>
    <name evidence="6" type="ORF">HTZ77_25055</name>
</gene>
<feature type="domain" description="DUF4082" evidence="4">
    <location>
        <begin position="331"/>
        <end position="476"/>
    </location>
</feature>
<feature type="chain" id="PRO_5030596663" evidence="3">
    <location>
        <begin position="29"/>
        <end position="644"/>
    </location>
</feature>
<dbReference type="Proteomes" id="UP000586042">
    <property type="component" value="Unassembled WGS sequence"/>
</dbReference>
<dbReference type="InterPro" id="IPR032109">
    <property type="entry name" value="Big_3_5"/>
</dbReference>
<dbReference type="GO" id="GO:0005975">
    <property type="term" value="P:carbohydrate metabolic process"/>
    <property type="evidence" value="ECO:0007669"/>
    <property type="project" value="UniProtKB-ARBA"/>
</dbReference>
<name>A0A7Y6IAK1_9ACTN</name>
<comment type="similarity">
    <text evidence="1">Belongs to the ice-binding protein family.</text>
</comment>
<evidence type="ECO:0000256" key="3">
    <source>
        <dbReference type="SAM" id="SignalP"/>
    </source>
</evidence>
<protein>
    <submittedName>
        <fullName evidence="6">DUF4082 domain-containing protein</fullName>
    </submittedName>
</protein>
<proteinExistence type="inferred from homology"/>
<feature type="signal peptide" evidence="3">
    <location>
        <begin position="1"/>
        <end position="28"/>
    </location>
</feature>
<reference evidence="6 7" key="1">
    <citation type="submission" date="2020-06" db="EMBL/GenBank/DDBJ databases">
        <title>Nonomuraea sp. SMC257, a novel actinomycete isolated from soil.</title>
        <authorList>
            <person name="Chanama M."/>
        </authorList>
    </citation>
    <scope>NUCLEOTIDE SEQUENCE [LARGE SCALE GENOMIC DNA]</scope>
    <source>
        <strain evidence="6 7">SMC257</strain>
    </source>
</reference>
<keyword evidence="2 3" id="KW-0732">Signal</keyword>
<dbReference type="EMBL" id="JABWGN010000009">
    <property type="protein sequence ID" value="NUW34677.1"/>
    <property type="molecule type" value="Genomic_DNA"/>
</dbReference>
<evidence type="ECO:0000259" key="5">
    <source>
        <dbReference type="Pfam" id="PF16640"/>
    </source>
</evidence>
<dbReference type="Gene3D" id="2.60.40.10">
    <property type="entry name" value="Immunoglobulins"/>
    <property type="match status" value="1"/>
</dbReference>
<keyword evidence="7" id="KW-1185">Reference proteome</keyword>
<accession>A0A7Y6IAK1</accession>
<evidence type="ECO:0000313" key="7">
    <source>
        <dbReference type="Proteomes" id="UP000586042"/>
    </source>
</evidence>
<evidence type="ECO:0000256" key="1">
    <source>
        <dbReference type="ARBA" id="ARBA00005445"/>
    </source>
</evidence>
<evidence type="ECO:0000259" key="4">
    <source>
        <dbReference type="Pfam" id="PF13313"/>
    </source>
</evidence>
<sequence length="644" mass="65965">MPDRAVAAPLIPLGNAAAFAVLAGGAVANTDNTTVTGDLGTSPNNAVSGFPPGQVIGTIHAGDATAAAARTDAVAAYNNAAGRGVTDNVPAQLGGTVKGPGVYTPSSGTTFQINGTLTLDAQTDPNAIFIFRAATLTTATVSNLNLVNGAQTDNVFFQITGTATLGVNSTFRGNVLANNAATVSSGAAVTGRVFALTNNVTLQGTTSGPNTRISLPDDLPSQTTLTVSPSGSSVEGQQVTLSATVSVEPSLIDPQGKVAFKDGTTLLGTDFIDANGHAQFQTSALSGGTHRLTAVFVDGQAFESEALVTLAPSTSPGVNHAVTDTLWTGSATPAVENHPSGAPVTLGVRFRASTSGLVQGVRFYKGSQNTGTHVGSLWTTGGTQLATVTFTGESASGWQQATFSSPAPIDADTTYIVSYFAPVGHFSYTQNYFTTDRNSPPLTAPASTSGAGNGIYTYGAANAFPSTTYQATNYWVEPVFLRSDTVWTDAATPTVENHPAADPATLGVKFRTAAAGVARGIRFYKGSQNTGTHIGSLWTTGGTQLATVTFTGESASGWQQAYFSSPVALSADTTYIASYFAPSGHFSYTSQGFFNAHSNHPLTALENGGVSGANGVFVYGATNTFPTSTYQGTNYWVDVLFDVG</sequence>
<dbReference type="Pfam" id="PF13313">
    <property type="entry name" value="DUF4082"/>
    <property type="match status" value="2"/>
</dbReference>
<dbReference type="InterPro" id="IPR013783">
    <property type="entry name" value="Ig-like_fold"/>
</dbReference>
<comment type="caution">
    <text evidence="6">The sequence shown here is derived from an EMBL/GenBank/DDBJ whole genome shotgun (WGS) entry which is preliminary data.</text>
</comment>
<evidence type="ECO:0000313" key="6">
    <source>
        <dbReference type="EMBL" id="NUW34677.1"/>
    </source>
</evidence>
<feature type="domain" description="DUF4082" evidence="4">
    <location>
        <begin position="491"/>
        <end position="637"/>
    </location>
</feature>
<evidence type="ECO:0000256" key="2">
    <source>
        <dbReference type="ARBA" id="ARBA00022729"/>
    </source>
</evidence>
<dbReference type="Pfam" id="PF16640">
    <property type="entry name" value="Big_3_5"/>
    <property type="match status" value="1"/>
</dbReference>
<dbReference type="AlphaFoldDB" id="A0A7Y6IAK1"/>
<dbReference type="RefSeq" id="WP_175592102.1">
    <property type="nucleotide sequence ID" value="NZ_JABWGN010000009.1"/>
</dbReference>
<dbReference type="InterPro" id="IPR021884">
    <property type="entry name" value="Ice-bd_prot"/>
</dbReference>